<dbReference type="NCBIfam" id="TIGR02937">
    <property type="entry name" value="sigma70-ECF"/>
    <property type="match status" value="1"/>
</dbReference>
<evidence type="ECO:0000259" key="7">
    <source>
        <dbReference type="Pfam" id="PF04542"/>
    </source>
</evidence>
<evidence type="ECO:0000256" key="3">
    <source>
        <dbReference type="ARBA" id="ARBA00023082"/>
    </source>
</evidence>
<dbReference type="Gene3D" id="1.10.10.10">
    <property type="entry name" value="Winged helix-like DNA-binding domain superfamily/Winged helix DNA-binding domain"/>
    <property type="match status" value="1"/>
</dbReference>
<dbReference type="InterPro" id="IPR000838">
    <property type="entry name" value="RNA_pol_sigma70_ECF_CS"/>
</dbReference>
<dbReference type="Pfam" id="PF08281">
    <property type="entry name" value="Sigma70_r4_2"/>
    <property type="match status" value="1"/>
</dbReference>
<evidence type="ECO:0000313" key="9">
    <source>
        <dbReference type="EMBL" id="KGO05758.1"/>
    </source>
</evidence>
<dbReference type="InterPro" id="IPR013324">
    <property type="entry name" value="RNA_pol_sigma_r3/r4-like"/>
</dbReference>
<feature type="domain" description="RNA polymerase sigma factor 70 region 4 type 2" evidence="8">
    <location>
        <begin position="119"/>
        <end position="170"/>
    </location>
</feature>
<sequence length="177" mass="20584">MEEQQLIASLQKGDTRSFSLLLDTYQKPLYWHIRGIVKNHEDADDVLQNVFIKVYKSIKNFKGDSKLYTWLYRIATNESLTFLKKRAKQAQISSEELQDRIIENLESDVYFTGNDIQIALEKALTQLPEKQRLVFQMKYYQDMKYDDISEILGTSVGALKSSYHIATKKLTSILTSD</sequence>
<dbReference type="PROSITE" id="PS01063">
    <property type="entry name" value="SIGMA70_ECF"/>
    <property type="match status" value="1"/>
</dbReference>
<name>A0A0A2GTC8_9FLAO</name>
<evidence type="ECO:0000256" key="4">
    <source>
        <dbReference type="ARBA" id="ARBA00023125"/>
    </source>
</evidence>
<dbReference type="InterPro" id="IPR036388">
    <property type="entry name" value="WH-like_DNA-bd_sf"/>
</dbReference>
<dbReference type="InterPro" id="IPR039425">
    <property type="entry name" value="RNA_pol_sigma-70-like"/>
</dbReference>
<dbReference type="GO" id="GO:0003677">
    <property type="term" value="F:DNA binding"/>
    <property type="evidence" value="ECO:0007669"/>
    <property type="project" value="UniProtKB-KW"/>
</dbReference>
<dbReference type="InterPro" id="IPR014284">
    <property type="entry name" value="RNA_pol_sigma-70_dom"/>
</dbReference>
<reference evidence="9 10" key="1">
    <citation type="submission" date="2014-10" db="EMBL/GenBank/DDBJ databases">
        <title>Draft genome sequence of the proteorhodopsin-containing marine bacterium Dokdonia donghaensis.</title>
        <authorList>
            <person name="Gomez-Consarnau L."/>
            <person name="Gonzalez J.M."/>
            <person name="Riedel T."/>
            <person name="Jaenicke S."/>
            <person name="Wagner-Doebler I."/>
            <person name="Fuhrman J.A."/>
        </authorList>
    </citation>
    <scope>NUCLEOTIDE SEQUENCE [LARGE SCALE GENOMIC DNA]</scope>
    <source>
        <strain evidence="9 10">DSW-1</strain>
    </source>
</reference>
<comment type="caution">
    <text evidence="9">The sequence shown here is derived from an EMBL/GenBank/DDBJ whole genome shotgun (WGS) entry which is preliminary data.</text>
</comment>
<dbReference type="CDD" id="cd06171">
    <property type="entry name" value="Sigma70_r4"/>
    <property type="match status" value="1"/>
</dbReference>
<comment type="similarity">
    <text evidence="1 6">Belongs to the sigma-70 factor family. ECF subfamily.</text>
</comment>
<dbReference type="AlphaFoldDB" id="A0A0A2GTC8"/>
<dbReference type="GO" id="GO:0006352">
    <property type="term" value="P:DNA-templated transcription initiation"/>
    <property type="evidence" value="ECO:0007669"/>
    <property type="project" value="InterPro"/>
</dbReference>
<keyword evidence="10" id="KW-1185">Reference proteome</keyword>
<dbReference type="InterPro" id="IPR007627">
    <property type="entry name" value="RNA_pol_sigma70_r2"/>
</dbReference>
<evidence type="ECO:0000259" key="8">
    <source>
        <dbReference type="Pfam" id="PF08281"/>
    </source>
</evidence>
<organism evidence="9 10">
    <name type="scientific">Dokdonia donghaensis DSW-1</name>
    <dbReference type="NCBI Taxonomy" id="1300343"/>
    <lineage>
        <taxon>Bacteria</taxon>
        <taxon>Pseudomonadati</taxon>
        <taxon>Bacteroidota</taxon>
        <taxon>Flavobacteriia</taxon>
        <taxon>Flavobacteriales</taxon>
        <taxon>Flavobacteriaceae</taxon>
        <taxon>Dokdonia</taxon>
    </lineage>
</organism>
<dbReference type="InterPro" id="IPR013249">
    <property type="entry name" value="RNA_pol_sigma70_r4_t2"/>
</dbReference>
<keyword evidence="3 6" id="KW-0731">Sigma factor</keyword>
<dbReference type="Pfam" id="PF04542">
    <property type="entry name" value="Sigma70_r2"/>
    <property type="match status" value="1"/>
</dbReference>
<dbReference type="Proteomes" id="UP000030140">
    <property type="component" value="Unassembled WGS sequence"/>
</dbReference>
<dbReference type="EMBL" id="JSAQ01000001">
    <property type="protein sequence ID" value="KGO05758.1"/>
    <property type="molecule type" value="Genomic_DNA"/>
</dbReference>
<dbReference type="Gene3D" id="1.10.1740.10">
    <property type="match status" value="1"/>
</dbReference>
<protein>
    <recommendedName>
        <fullName evidence="6">RNA polymerase sigma factor</fullName>
    </recommendedName>
</protein>
<dbReference type="SUPFAM" id="SSF88946">
    <property type="entry name" value="Sigma2 domain of RNA polymerase sigma factors"/>
    <property type="match status" value="1"/>
</dbReference>
<gene>
    <name evidence="9" type="ORF">NV36_02115</name>
</gene>
<dbReference type="OrthoDB" id="9780326at2"/>
<evidence type="ECO:0000256" key="1">
    <source>
        <dbReference type="ARBA" id="ARBA00010641"/>
    </source>
</evidence>
<evidence type="ECO:0000256" key="5">
    <source>
        <dbReference type="ARBA" id="ARBA00023163"/>
    </source>
</evidence>
<evidence type="ECO:0000256" key="2">
    <source>
        <dbReference type="ARBA" id="ARBA00023015"/>
    </source>
</evidence>
<keyword evidence="4 6" id="KW-0238">DNA-binding</keyword>
<feature type="domain" description="RNA polymerase sigma-70 region 2" evidence="7">
    <location>
        <begin position="22"/>
        <end position="88"/>
    </location>
</feature>
<dbReference type="PANTHER" id="PTHR43133:SF51">
    <property type="entry name" value="RNA POLYMERASE SIGMA FACTOR"/>
    <property type="match status" value="1"/>
</dbReference>
<dbReference type="GO" id="GO:0016987">
    <property type="term" value="F:sigma factor activity"/>
    <property type="evidence" value="ECO:0007669"/>
    <property type="project" value="UniProtKB-KW"/>
</dbReference>
<dbReference type="SUPFAM" id="SSF88659">
    <property type="entry name" value="Sigma3 and sigma4 domains of RNA polymerase sigma factors"/>
    <property type="match status" value="1"/>
</dbReference>
<dbReference type="RefSeq" id="WP_035324793.1">
    <property type="nucleotide sequence ID" value="NZ_CP015125.1"/>
</dbReference>
<dbReference type="InterPro" id="IPR013325">
    <property type="entry name" value="RNA_pol_sigma_r2"/>
</dbReference>
<proteinExistence type="inferred from homology"/>
<evidence type="ECO:0000256" key="6">
    <source>
        <dbReference type="RuleBase" id="RU000716"/>
    </source>
</evidence>
<dbReference type="PANTHER" id="PTHR43133">
    <property type="entry name" value="RNA POLYMERASE ECF-TYPE SIGMA FACTO"/>
    <property type="match status" value="1"/>
</dbReference>
<accession>A0A0A2GTC8</accession>
<keyword evidence="5 6" id="KW-0804">Transcription</keyword>
<keyword evidence="2 6" id="KW-0805">Transcription regulation</keyword>
<evidence type="ECO:0000313" key="10">
    <source>
        <dbReference type="Proteomes" id="UP000030140"/>
    </source>
</evidence>